<sequence length="453" mass="47313">MSSAERAGGAAAGPPSVSPEARRTTLWLAALGALGAVAAYLAKWPCRFGGAWSDGTQYAAGCYSDVFPLYFRDALDSGSVPYLDVPTEYPVLTGGLMYAIARGVSWLPDETARALGYFDLTAAVMGVCLVATVLGIGHIAGRGGIAPVPGAAFRPRAALLAGGLVALAPAAVLTGLINWDLLAVALFTGGLVAYAHGRQWSAGALFGLATAAKFYPFLVFGPLFVLMVRELVRREGGPGAVTVGGFLRPLAAGALAWGAVNLPVYLAAPRNWATFFTFSQERGTDWGSLYYALGGYGVFPSGDLDLVNATGMATLVAACAGVAALAVLARRRPPLEQLVLLVVAAFLLTNKVWSPQFVLWLLPLAALAWPRRLPAAPALVVFGLWQLAETGYFFGIWQHLLWVTQQGGTAVPGSGTGLDVGAYSLLLLGRWTTVLAVCVLTVVDNLRGGRSTV</sequence>
<feature type="transmembrane region" description="Helical" evidence="8">
    <location>
        <begin position="199"/>
        <end position="228"/>
    </location>
</feature>
<keyword evidence="3" id="KW-0808">Transferase</keyword>
<evidence type="ECO:0000256" key="4">
    <source>
        <dbReference type="ARBA" id="ARBA00022692"/>
    </source>
</evidence>
<keyword evidence="10" id="KW-1185">Reference proteome</keyword>
<dbReference type="Pfam" id="PF09594">
    <property type="entry name" value="GT87"/>
    <property type="match status" value="1"/>
</dbReference>
<feature type="transmembrane region" description="Helical" evidence="8">
    <location>
        <begin position="157"/>
        <end position="179"/>
    </location>
</feature>
<evidence type="ECO:0000256" key="1">
    <source>
        <dbReference type="ARBA" id="ARBA00004651"/>
    </source>
</evidence>
<feature type="transmembrane region" description="Helical" evidence="8">
    <location>
        <begin position="338"/>
        <end position="362"/>
    </location>
</feature>
<comment type="caution">
    <text evidence="9">The sequence shown here is derived from an EMBL/GenBank/DDBJ whole genome shotgun (WGS) entry which is preliminary data.</text>
</comment>
<evidence type="ECO:0000256" key="2">
    <source>
        <dbReference type="ARBA" id="ARBA00022475"/>
    </source>
</evidence>
<evidence type="ECO:0000256" key="7">
    <source>
        <dbReference type="ARBA" id="ARBA00024033"/>
    </source>
</evidence>
<evidence type="ECO:0000256" key="3">
    <source>
        <dbReference type="ARBA" id="ARBA00022679"/>
    </source>
</evidence>
<evidence type="ECO:0008006" key="11">
    <source>
        <dbReference type="Google" id="ProtNLM"/>
    </source>
</evidence>
<evidence type="ECO:0000313" key="9">
    <source>
        <dbReference type="EMBL" id="NYI97070.1"/>
    </source>
</evidence>
<comment type="subcellular location">
    <subcellularLocation>
        <location evidence="1">Cell membrane</location>
        <topology evidence="1">Multi-pass membrane protein</topology>
    </subcellularLocation>
</comment>
<keyword evidence="2" id="KW-1003">Cell membrane</keyword>
<evidence type="ECO:0000313" key="10">
    <source>
        <dbReference type="Proteomes" id="UP000575985"/>
    </source>
</evidence>
<reference evidence="9 10" key="1">
    <citation type="submission" date="2020-07" db="EMBL/GenBank/DDBJ databases">
        <title>Sequencing the genomes of 1000 actinobacteria strains.</title>
        <authorList>
            <person name="Klenk H.-P."/>
        </authorList>
    </citation>
    <scope>NUCLEOTIDE SEQUENCE [LARGE SCALE GENOMIC DNA]</scope>
    <source>
        <strain evidence="9 10">DSM 45927</strain>
    </source>
</reference>
<dbReference type="InterPro" id="IPR018584">
    <property type="entry name" value="GT87"/>
</dbReference>
<proteinExistence type="inferred from homology"/>
<keyword evidence="6 8" id="KW-0472">Membrane</keyword>
<dbReference type="Proteomes" id="UP000575985">
    <property type="component" value="Unassembled WGS sequence"/>
</dbReference>
<feature type="transmembrane region" description="Helical" evidence="8">
    <location>
        <begin position="25"/>
        <end position="42"/>
    </location>
</feature>
<feature type="transmembrane region" description="Helical" evidence="8">
    <location>
        <begin position="306"/>
        <end position="329"/>
    </location>
</feature>
<feature type="transmembrane region" description="Helical" evidence="8">
    <location>
        <begin position="240"/>
        <end position="260"/>
    </location>
</feature>
<organism evidence="9 10">
    <name type="scientific">Streptomonospora nanhaiensis</name>
    <dbReference type="NCBI Taxonomy" id="1323731"/>
    <lineage>
        <taxon>Bacteria</taxon>
        <taxon>Bacillati</taxon>
        <taxon>Actinomycetota</taxon>
        <taxon>Actinomycetes</taxon>
        <taxon>Streptosporangiales</taxon>
        <taxon>Nocardiopsidaceae</taxon>
        <taxon>Streptomonospora</taxon>
    </lineage>
</organism>
<protein>
    <recommendedName>
        <fullName evidence="11">Integral membrane protein</fullName>
    </recommendedName>
</protein>
<dbReference type="AlphaFoldDB" id="A0A853BPZ9"/>
<dbReference type="GO" id="GO:0016758">
    <property type="term" value="F:hexosyltransferase activity"/>
    <property type="evidence" value="ECO:0007669"/>
    <property type="project" value="InterPro"/>
</dbReference>
<evidence type="ECO:0000256" key="6">
    <source>
        <dbReference type="ARBA" id="ARBA00023136"/>
    </source>
</evidence>
<gene>
    <name evidence="9" type="ORF">HNR12_003347</name>
</gene>
<comment type="similarity">
    <text evidence="7">Belongs to the glycosyltransferase 87 family.</text>
</comment>
<dbReference type="EMBL" id="JACCFO010000001">
    <property type="protein sequence ID" value="NYI97070.1"/>
    <property type="molecule type" value="Genomic_DNA"/>
</dbReference>
<dbReference type="RefSeq" id="WP_338119777.1">
    <property type="nucleotide sequence ID" value="NZ_JACCFO010000001.1"/>
</dbReference>
<name>A0A853BPZ9_9ACTN</name>
<evidence type="ECO:0000256" key="8">
    <source>
        <dbReference type="SAM" id="Phobius"/>
    </source>
</evidence>
<keyword evidence="4 8" id="KW-0812">Transmembrane</keyword>
<feature type="transmembrane region" description="Helical" evidence="8">
    <location>
        <begin position="114"/>
        <end position="136"/>
    </location>
</feature>
<dbReference type="GO" id="GO:0005886">
    <property type="term" value="C:plasma membrane"/>
    <property type="evidence" value="ECO:0007669"/>
    <property type="project" value="UniProtKB-SubCell"/>
</dbReference>
<evidence type="ECO:0000256" key="5">
    <source>
        <dbReference type="ARBA" id="ARBA00022989"/>
    </source>
</evidence>
<accession>A0A853BPZ9</accession>
<keyword evidence="5 8" id="KW-1133">Transmembrane helix</keyword>